<reference evidence="2 3" key="1">
    <citation type="journal article" date="2013" name="Curr. Biol.">
        <title>The Genome of the Foraminiferan Reticulomyxa filosa.</title>
        <authorList>
            <person name="Glockner G."/>
            <person name="Hulsmann N."/>
            <person name="Schleicher M."/>
            <person name="Noegel A.A."/>
            <person name="Eichinger L."/>
            <person name="Gallinger C."/>
            <person name="Pawlowski J."/>
            <person name="Sierra R."/>
            <person name="Euteneuer U."/>
            <person name="Pillet L."/>
            <person name="Moustafa A."/>
            <person name="Platzer M."/>
            <person name="Groth M."/>
            <person name="Szafranski K."/>
            <person name="Schliwa M."/>
        </authorList>
    </citation>
    <scope>NUCLEOTIDE SEQUENCE [LARGE SCALE GENOMIC DNA]</scope>
</reference>
<sequence>MNAFTDIVMNVEEYFQRQTFFYSYFKRILAERKRETREKTKGKKKLPHIVFKFDKRALCLQDKQDKLKMGNSVPCMSVSTLSNVQMIKNSKPSAFPQQRQMKKGGKGETGWSPPEETDEADEERGKKTRKELNVISIEMDKNDESWFHWHRNNEEQKGSFEWTIKPLFRGNNTGLRVISMKTEGGPSSYNQLFAGSVLMQIDDRNVLLELFEVIKLRLESFQFQKLTFQKGNAFEEWFRTWSLDDVLEYADRKMYELRENLPMEYLNYYYSHGNAIESNGKFHPPQSSLQKRALLSHVYMFNDVQYMFLLTVRRYLLDELGIK</sequence>
<evidence type="ECO:0000256" key="1">
    <source>
        <dbReference type="SAM" id="MobiDB-lite"/>
    </source>
</evidence>
<keyword evidence="3" id="KW-1185">Reference proteome</keyword>
<evidence type="ECO:0000313" key="2">
    <source>
        <dbReference type="EMBL" id="ETO36413.1"/>
    </source>
</evidence>
<feature type="region of interest" description="Disordered" evidence="1">
    <location>
        <begin position="89"/>
        <end position="130"/>
    </location>
</feature>
<feature type="compositionally biased region" description="Polar residues" evidence="1">
    <location>
        <begin position="89"/>
        <end position="99"/>
    </location>
</feature>
<accession>X6PE99</accession>
<dbReference type="AlphaFoldDB" id="X6PE99"/>
<gene>
    <name evidence="2" type="ORF">RFI_00634</name>
</gene>
<organism evidence="2 3">
    <name type="scientific">Reticulomyxa filosa</name>
    <dbReference type="NCBI Taxonomy" id="46433"/>
    <lineage>
        <taxon>Eukaryota</taxon>
        <taxon>Sar</taxon>
        <taxon>Rhizaria</taxon>
        <taxon>Retaria</taxon>
        <taxon>Foraminifera</taxon>
        <taxon>Monothalamids</taxon>
        <taxon>Reticulomyxidae</taxon>
        <taxon>Reticulomyxa</taxon>
    </lineage>
</organism>
<name>X6PE99_RETFI</name>
<protein>
    <submittedName>
        <fullName evidence="2">Uncharacterized protein</fullName>
    </submittedName>
</protein>
<proteinExistence type="predicted"/>
<evidence type="ECO:0000313" key="3">
    <source>
        <dbReference type="Proteomes" id="UP000023152"/>
    </source>
</evidence>
<dbReference type="Proteomes" id="UP000023152">
    <property type="component" value="Unassembled WGS sequence"/>
</dbReference>
<comment type="caution">
    <text evidence="2">The sequence shown here is derived from an EMBL/GenBank/DDBJ whole genome shotgun (WGS) entry which is preliminary data.</text>
</comment>
<dbReference type="EMBL" id="ASPP01000688">
    <property type="protein sequence ID" value="ETO36413.1"/>
    <property type="molecule type" value="Genomic_DNA"/>
</dbReference>